<dbReference type="Gene3D" id="3.60.10.10">
    <property type="entry name" value="Endonuclease/exonuclease/phosphatase"/>
    <property type="match status" value="1"/>
</dbReference>
<keyword evidence="2" id="KW-1185">Reference proteome</keyword>
<sequence>GTSVEVKVYSVNVNSLLATNEDKGKGKGKDKGKDKVARYLILAKRVARSKPHAILVQETKLDEDVKDSDVEILGYQIYRLDRSRHGGGVAIYVRSDLEVVDKPIKANDVLQGLPSIEAITLNVLIGGIVFSFTSAYRPQPASIKNFTLRLYIHCLMYPAKYRIVAGDLNSCLSFTQGIEAIPSFLLSLIGMRHTVKKPTHKERIIDQVFIPKSAQIIGSPVLYDPIEANHKPVYVRFRVTDDDKNDANMIDLNALTQEKAVAEGMKLMAACTLETVAEYMKRICFTLNRCAPSAKNTVIRILQAMYKDINGRWPLVGAATGTAVGGAIGGVRRGMSTGQVGARLGSGSAGGSGGIVLGRAEVPSVVSVTAAPAATVTEQQITVFMAALMKHAATLQPPAETAQMIERLLRMFGARV</sequence>
<reference evidence="3" key="1">
    <citation type="submission" date="2022-11" db="UniProtKB">
        <authorList>
            <consortium name="WormBaseParasite"/>
        </authorList>
    </citation>
    <scope>IDENTIFICATION</scope>
</reference>
<evidence type="ECO:0000313" key="3">
    <source>
        <dbReference type="WBParaSite" id="PSAMB.scaffold9265size5158.g32263.t1"/>
    </source>
</evidence>
<feature type="domain" description="Endonuclease/exonuclease/phosphatase" evidence="1">
    <location>
        <begin position="11"/>
        <end position="178"/>
    </location>
</feature>
<name>A0A914XKY1_9BILA</name>
<dbReference type="AlphaFoldDB" id="A0A914XKY1"/>
<dbReference type="Proteomes" id="UP000887566">
    <property type="component" value="Unplaced"/>
</dbReference>
<proteinExistence type="predicted"/>
<dbReference type="InterPro" id="IPR036691">
    <property type="entry name" value="Endo/exonu/phosph_ase_sf"/>
</dbReference>
<accession>A0A914XKY1</accession>
<dbReference type="WBParaSite" id="PSAMB.scaffold9265size5158.g32263.t1">
    <property type="protein sequence ID" value="PSAMB.scaffold9265size5158.g32263.t1"/>
    <property type="gene ID" value="PSAMB.scaffold9265size5158.g32263"/>
</dbReference>
<evidence type="ECO:0000259" key="1">
    <source>
        <dbReference type="Pfam" id="PF03372"/>
    </source>
</evidence>
<dbReference type="InterPro" id="IPR005135">
    <property type="entry name" value="Endo/exonuclease/phosphatase"/>
</dbReference>
<organism evidence="2 3">
    <name type="scientific">Plectus sambesii</name>
    <dbReference type="NCBI Taxonomy" id="2011161"/>
    <lineage>
        <taxon>Eukaryota</taxon>
        <taxon>Metazoa</taxon>
        <taxon>Ecdysozoa</taxon>
        <taxon>Nematoda</taxon>
        <taxon>Chromadorea</taxon>
        <taxon>Plectida</taxon>
        <taxon>Plectina</taxon>
        <taxon>Plectoidea</taxon>
        <taxon>Plectidae</taxon>
        <taxon>Plectus</taxon>
    </lineage>
</organism>
<evidence type="ECO:0000313" key="2">
    <source>
        <dbReference type="Proteomes" id="UP000887566"/>
    </source>
</evidence>
<protein>
    <submittedName>
        <fullName evidence="3">Endonuclease/exonuclease/phosphatase domain-containing protein</fullName>
    </submittedName>
</protein>
<dbReference type="SUPFAM" id="SSF56219">
    <property type="entry name" value="DNase I-like"/>
    <property type="match status" value="1"/>
</dbReference>
<dbReference type="Pfam" id="PF03372">
    <property type="entry name" value="Exo_endo_phos"/>
    <property type="match status" value="1"/>
</dbReference>
<dbReference type="GO" id="GO:0003824">
    <property type="term" value="F:catalytic activity"/>
    <property type="evidence" value="ECO:0007669"/>
    <property type="project" value="InterPro"/>
</dbReference>